<feature type="domain" description="Type IV / VI secretion system DotU" evidence="2">
    <location>
        <begin position="35"/>
        <end position="237"/>
    </location>
</feature>
<dbReference type="EMBL" id="CP046509">
    <property type="protein sequence ID" value="QGU88114.1"/>
    <property type="molecule type" value="Genomic_DNA"/>
</dbReference>
<dbReference type="NCBIfam" id="TIGR03349">
    <property type="entry name" value="IV_VI_DotU"/>
    <property type="match status" value="1"/>
</dbReference>
<evidence type="ECO:0000256" key="1">
    <source>
        <dbReference type="SAM" id="Phobius"/>
    </source>
</evidence>
<keyword evidence="1" id="KW-0812">Transmembrane</keyword>
<sequence length="263" mass="30353">MSMDALTDPASFSPQETVSHWRQYQLPLRGESLNPMVDAATPLLGMVLRLKDMENQPLPEQLYQQVVADIRAIEQVLQNKGYEPGAIISFRYMLCTFIDETALGHGWNSHNGWLQQSLLVQFHNETWGGEKVYVLLDRLMGEAKRYQDLLEFIYLCFCLGYRGRYKVTVNHSDDFERLFRRLHQQLQQLRGEAPPTILHLKPSVMGGRYHLRQRLTMKQVIWGGLALVGVIYLFYALSLNIQTQDVLHQLNNLLSKESAYDPG</sequence>
<organism evidence="3 4">
    <name type="scientific">Erwinia sorbitola</name>
    <dbReference type="NCBI Taxonomy" id="2681984"/>
    <lineage>
        <taxon>Bacteria</taxon>
        <taxon>Pseudomonadati</taxon>
        <taxon>Pseudomonadota</taxon>
        <taxon>Gammaproteobacteria</taxon>
        <taxon>Enterobacterales</taxon>
        <taxon>Erwiniaceae</taxon>
        <taxon>Erwinia</taxon>
    </lineage>
</organism>
<proteinExistence type="predicted"/>
<keyword evidence="1" id="KW-0472">Membrane</keyword>
<dbReference type="PANTHER" id="PTHR38033:SF1">
    <property type="entry name" value="DOTU FAMILY TYPE IV_VI SECRETION SYSTEM PROTEIN"/>
    <property type="match status" value="1"/>
</dbReference>
<name>A0A6I6EE36_9GAMM</name>
<dbReference type="NCBIfam" id="NF038228">
    <property type="entry name" value="IcmH_DotU_IVB"/>
    <property type="match status" value="1"/>
</dbReference>
<dbReference type="InterPro" id="IPR017732">
    <property type="entry name" value="T4/T6SS_DotU"/>
</dbReference>
<dbReference type="InterPro" id="IPR038522">
    <property type="entry name" value="T4/T6SS_DotU_sf"/>
</dbReference>
<dbReference type="PANTHER" id="PTHR38033">
    <property type="entry name" value="MEMBRANE PROTEIN-RELATED"/>
    <property type="match status" value="1"/>
</dbReference>
<dbReference type="KEGG" id="erwi:GN242_13160"/>
<feature type="transmembrane region" description="Helical" evidence="1">
    <location>
        <begin position="220"/>
        <end position="241"/>
    </location>
</feature>
<dbReference type="RefSeq" id="WP_156287638.1">
    <property type="nucleotide sequence ID" value="NZ_CP046509.1"/>
</dbReference>
<dbReference type="Gene3D" id="1.25.40.590">
    <property type="entry name" value="Type IV / VI secretion system, DotU"/>
    <property type="match status" value="1"/>
</dbReference>
<dbReference type="AlphaFoldDB" id="A0A6I6EE36"/>
<keyword evidence="1" id="KW-1133">Transmembrane helix</keyword>
<evidence type="ECO:0000259" key="2">
    <source>
        <dbReference type="Pfam" id="PF09850"/>
    </source>
</evidence>
<evidence type="ECO:0000313" key="4">
    <source>
        <dbReference type="Proteomes" id="UP000424752"/>
    </source>
</evidence>
<dbReference type="Proteomes" id="UP000424752">
    <property type="component" value="Chromosome"/>
</dbReference>
<gene>
    <name evidence="3" type="ORF">GN242_13160</name>
</gene>
<dbReference type="Pfam" id="PF09850">
    <property type="entry name" value="DotU"/>
    <property type="match status" value="1"/>
</dbReference>
<reference evidence="3 4" key="1">
    <citation type="submission" date="2019-12" db="EMBL/GenBank/DDBJ databases">
        <title>Erwinia sp. nov., isolated from droppings of birds in the Qinghai-Tiebt plateau of China.</title>
        <authorList>
            <person name="Ge Y."/>
        </authorList>
    </citation>
    <scope>NUCLEOTIDE SEQUENCE [LARGE SCALE GENOMIC DNA]</scope>
    <source>
        <strain evidence="3 4">J780</strain>
    </source>
</reference>
<evidence type="ECO:0000313" key="3">
    <source>
        <dbReference type="EMBL" id="QGU88114.1"/>
    </source>
</evidence>
<accession>A0A6I6EE36</accession>
<protein>
    <submittedName>
        <fullName evidence="3">DotU family type IV/VI secretion system protein</fullName>
    </submittedName>
</protein>